<proteinExistence type="predicted"/>
<accession>A0ABW5VKE9</accession>
<gene>
    <name evidence="2" type="ORF">ACFS1K_14385</name>
</gene>
<keyword evidence="3" id="KW-1185">Reference proteome</keyword>
<keyword evidence="1" id="KW-0732">Signal</keyword>
<evidence type="ECO:0008006" key="4">
    <source>
        <dbReference type="Google" id="ProtNLM"/>
    </source>
</evidence>
<dbReference type="PROSITE" id="PS51257">
    <property type="entry name" value="PROKAR_LIPOPROTEIN"/>
    <property type="match status" value="1"/>
</dbReference>
<feature type="signal peptide" evidence="1">
    <location>
        <begin position="1"/>
        <end position="23"/>
    </location>
</feature>
<name>A0ABW5VKE9_9FLAO</name>
<comment type="caution">
    <text evidence="2">The sequence shown here is derived from an EMBL/GenBank/DDBJ whole genome shotgun (WGS) entry which is preliminary data.</text>
</comment>
<dbReference type="SUPFAM" id="SSF89372">
    <property type="entry name" value="Fucose-specific lectin"/>
    <property type="match status" value="1"/>
</dbReference>
<organism evidence="2 3">
    <name type="scientific">Arenibacter antarcticus</name>
    <dbReference type="NCBI Taxonomy" id="2040469"/>
    <lineage>
        <taxon>Bacteria</taxon>
        <taxon>Pseudomonadati</taxon>
        <taxon>Bacteroidota</taxon>
        <taxon>Flavobacteriia</taxon>
        <taxon>Flavobacteriales</taxon>
        <taxon>Flavobacteriaceae</taxon>
        <taxon>Arenibacter</taxon>
    </lineage>
</organism>
<dbReference type="Gene3D" id="2.60.40.2340">
    <property type="match status" value="1"/>
</dbReference>
<sequence>MKTILKNWSLVALSLFIFISCSSDDVTTEPEPETPAEVSITTFGFYKEDNPEVLFNDYEVEVTNEAITINLPKETDLTNLVARFTTTENDIVKVGGVAQISGTTANDYTGSVEFLVSEKTTNKIYTVTVGKMASSVWSKIGAYLDDSMREISLAIDLKTSDPYVAYIGSRESSEERKLNLIGYKGEDWTRIGAKDFSPRANSVELNFNKEGTPYVIFQDYDADKQASIMSYEANSWAYVGGAPFSGVKVGGNTLAIDADNTLYGFYQNDVSRHEDRRNVFLKTSTSGSWSDLPITGRSGATRIITSKSVNNEVYLAVMDFGDNQFISVYKYANGTWEVLADKMRDGEDHTVYFHNLVMDVDQNGNVYLAYVENTGTATDFQLKVKKYSKESSTWSTFGDMIVTTELRDFDIAVDNYGTAMLFYKNETSTPVFVAYDNDVNNWGAAVTFENVEADELNIVVAPDGIAYAAYLVGDQLYLHKYASPDNQ</sequence>
<evidence type="ECO:0000313" key="3">
    <source>
        <dbReference type="Proteomes" id="UP001597532"/>
    </source>
</evidence>
<dbReference type="EMBL" id="JBHUOK010000032">
    <property type="protein sequence ID" value="MFD2790960.1"/>
    <property type="molecule type" value="Genomic_DNA"/>
</dbReference>
<protein>
    <recommendedName>
        <fullName evidence="4">Cadherin-like beta sandwich domain-containing protein</fullName>
    </recommendedName>
</protein>
<dbReference type="Proteomes" id="UP001597532">
    <property type="component" value="Unassembled WGS sequence"/>
</dbReference>
<feature type="chain" id="PRO_5046166027" description="Cadherin-like beta sandwich domain-containing protein" evidence="1">
    <location>
        <begin position="24"/>
        <end position="487"/>
    </location>
</feature>
<dbReference type="RefSeq" id="WP_251806169.1">
    <property type="nucleotide sequence ID" value="NZ_CP166679.1"/>
</dbReference>
<reference evidence="3" key="1">
    <citation type="journal article" date="2019" name="Int. J. Syst. Evol. Microbiol.">
        <title>The Global Catalogue of Microorganisms (GCM) 10K type strain sequencing project: providing services to taxonomists for standard genome sequencing and annotation.</title>
        <authorList>
            <consortium name="The Broad Institute Genomics Platform"/>
            <consortium name="The Broad Institute Genome Sequencing Center for Infectious Disease"/>
            <person name="Wu L."/>
            <person name="Ma J."/>
        </authorList>
    </citation>
    <scope>NUCLEOTIDE SEQUENCE [LARGE SCALE GENOMIC DNA]</scope>
    <source>
        <strain evidence="3">KCTC 52924</strain>
    </source>
</reference>
<evidence type="ECO:0000256" key="1">
    <source>
        <dbReference type="SAM" id="SignalP"/>
    </source>
</evidence>
<evidence type="ECO:0000313" key="2">
    <source>
        <dbReference type="EMBL" id="MFD2790960.1"/>
    </source>
</evidence>